<dbReference type="EMBL" id="HACA01018904">
    <property type="protein sequence ID" value="CDW36265.1"/>
    <property type="molecule type" value="Transcribed_RNA"/>
</dbReference>
<sequence length="45" mass="5038">MDLHGLDLIDMGCFLRVQYDLFDRALLRLQRFGLADEVNGGPGDA</sequence>
<evidence type="ECO:0000313" key="1">
    <source>
        <dbReference type="EMBL" id="CDW36265.1"/>
    </source>
</evidence>
<protein>
    <submittedName>
        <fullName evidence="1">Uncharacterized protein</fullName>
    </submittedName>
</protein>
<proteinExistence type="predicted"/>
<accession>A0A0K2UDY1</accession>
<reference evidence="1" key="1">
    <citation type="submission" date="2014-05" db="EMBL/GenBank/DDBJ databases">
        <authorList>
            <person name="Chronopoulou M."/>
        </authorList>
    </citation>
    <scope>NUCLEOTIDE SEQUENCE</scope>
    <source>
        <tissue evidence="1">Whole organism</tissue>
    </source>
</reference>
<organism evidence="1">
    <name type="scientific">Lepeophtheirus salmonis</name>
    <name type="common">Salmon louse</name>
    <name type="synonym">Caligus salmonis</name>
    <dbReference type="NCBI Taxonomy" id="72036"/>
    <lineage>
        <taxon>Eukaryota</taxon>
        <taxon>Metazoa</taxon>
        <taxon>Ecdysozoa</taxon>
        <taxon>Arthropoda</taxon>
        <taxon>Crustacea</taxon>
        <taxon>Multicrustacea</taxon>
        <taxon>Hexanauplia</taxon>
        <taxon>Copepoda</taxon>
        <taxon>Siphonostomatoida</taxon>
        <taxon>Caligidae</taxon>
        <taxon>Lepeophtheirus</taxon>
    </lineage>
</organism>
<dbReference type="AlphaFoldDB" id="A0A0K2UDY1"/>
<name>A0A0K2UDY1_LEPSM</name>